<dbReference type="STRING" id="1798539.A2994_02725"/>
<dbReference type="InterPro" id="IPR001014">
    <property type="entry name" value="Ribosomal_uL23_CS"/>
</dbReference>
<dbReference type="Pfam" id="PF00276">
    <property type="entry name" value="Ribosomal_L23"/>
    <property type="match status" value="1"/>
</dbReference>
<sequence length="100" mass="11236">MSLIIKHPVISEKSIQQGSVSKYAFVVDQRATATQVKAAVEQFFKVKVTKVNMINVAGKPKRMGRRRVTRANWRKAIVTLAFGQSIKLFEETAKDDSQKA</sequence>
<evidence type="ECO:0000256" key="4">
    <source>
        <dbReference type="ARBA" id="ARBA00022980"/>
    </source>
</evidence>
<dbReference type="InterPro" id="IPR012677">
    <property type="entry name" value="Nucleotide-bd_a/b_plait_sf"/>
</dbReference>
<comment type="function">
    <text evidence="6">One of the early assembly proteins it binds 23S rRNA. One of the proteins that surrounds the polypeptide exit tunnel on the outside of the ribosome. Forms the main docking site for trigger factor binding to the ribosome.</text>
</comment>
<evidence type="ECO:0000256" key="7">
    <source>
        <dbReference type="RuleBase" id="RU003934"/>
    </source>
</evidence>
<dbReference type="Proteomes" id="UP000179010">
    <property type="component" value="Unassembled WGS sequence"/>
</dbReference>
<keyword evidence="3 6" id="KW-0694">RNA-binding</keyword>
<protein>
    <recommendedName>
        <fullName evidence="6">Large ribosomal subunit protein uL23</fullName>
    </recommendedName>
</protein>
<dbReference type="EMBL" id="METE01000001">
    <property type="protein sequence ID" value="OGB85657.1"/>
    <property type="molecule type" value="Genomic_DNA"/>
</dbReference>
<dbReference type="AlphaFoldDB" id="A0A1F4PPP7"/>
<evidence type="ECO:0000256" key="2">
    <source>
        <dbReference type="ARBA" id="ARBA00022730"/>
    </source>
</evidence>
<evidence type="ECO:0000256" key="1">
    <source>
        <dbReference type="ARBA" id="ARBA00006700"/>
    </source>
</evidence>
<name>A0A1F4PPP7_UNCK3</name>
<comment type="caution">
    <text evidence="8">The sequence shown here is derived from an EMBL/GenBank/DDBJ whole genome shotgun (WGS) entry which is preliminary data.</text>
</comment>
<dbReference type="GO" id="GO:0006412">
    <property type="term" value="P:translation"/>
    <property type="evidence" value="ECO:0007669"/>
    <property type="project" value="UniProtKB-UniRule"/>
</dbReference>
<gene>
    <name evidence="6" type="primary">rplW</name>
    <name evidence="8" type="ORF">A2994_02725</name>
</gene>
<dbReference type="GO" id="GO:1990904">
    <property type="term" value="C:ribonucleoprotein complex"/>
    <property type="evidence" value="ECO:0007669"/>
    <property type="project" value="UniProtKB-KW"/>
</dbReference>
<dbReference type="PROSITE" id="PS00050">
    <property type="entry name" value="RIBOSOMAL_L23"/>
    <property type="match status" value="1"/>
</dbReference>
<keyword evidence="5 6" id="KW-0687">Ribonucleoprotein</keyword>
<proteinExistence type="inferred from homology"/>
<evidence type="ECO:0000256" key="3">
    <source>
        <dbReference type="ARBA" id="ARBA00022884"/>
    </source>
</evidence>
<dbReference type="InterPro" id="IPR013025">
    <property type="entry name" value="Ribosomal_uL23-like"/>
</dbReference>
<dbReference type="HAMAP" id="MF_01369_B">
    <property type="entry name" value="Ribosomal_uL23_B"/>
    <property type="match status" value="1"/>
</dbReference>
<evidence type="ECO:0000256" key="5">
    <source>
        <dbReference type="ARBA" id="ARBA00023274"/>
    </source>
</evidence>
<reference evidence="8 9" key="1">
    <citation type="journal article" date="2016" name="Nat. Commun.">
        <title>Thousands of microbial genomes shed light on interconnected biogeochemical processes in an aquifer system.</title>
        <authorList>
            <person name="Anantharaman K."/>
            <person name="Brown C.T."/>
            <person name="Hug L.A."/>
            <person name="Sharon I."/>
            <person name="Castelle C.J."/>
            <person name="Probst A.J."/>
            <person name="Thomas B.C."/>
            <person name="Singh A."/>
            <person name="Wilkins M.J."/>
            <person name="Karaoz U."/>
            <person name="Brodie E.L."/>
            <person name="Williams K.H."/>
            <person name="Hubbard S.S."/>
            <person name="Banfield J.F."/>
        </authorList>
    </citation>
    <scope>NUCLEOTIDE SEQUENCE [LARGE SCALE GENOMIC DNA]</scope>
</reference>
<dbReference type="GO" id="GO:0005840">
    <property type="term" value="C:ribosome"/>
    <property type="evidence" value="ECO:0007669"/>
    <property type="project" value="UniProtKB-KW"/>
</dbReference>
<evidence type="ECO:0000313" key="9">
    <source>
        <dbReference type="Proteomes" id="UP000179010"/>
    </source>
</evidence>
<comment type="subunit">
    <text evidence="6">Part of the 50S ribosomal subunit. Contacts protein L29, and trigger factor when it is bound to the ribosome.</text>
</comment>
<dbReference type="NCBIfam" id="NF004363">
    <property type="entry name" value="PRK05738.2-4"/>
    <property type="match status" value="1"/>
</dbReference>
<keyword evidence="2 6" id="KW-0699">rRNA-binding</keyword>
<dbReference type="GO" id="GO:0019843">
    <property type="term" value="F:rRNA binding"/>
    <property type="evidence" value="ECO:0007669"/>
    <property type="project" value="UniProtKB-UniRule"/>
</dbReference>
<dbReference type="GO" id="GO:0003735">
    <property type="term" value="F:structural constituent of ribosome"/>
    <property type="evidence" value="ECO:0007669"/>
    <property type="project" value="InterPro"/>
</dbReference>
<accession>A0A1F4PPP7</accession>
<evidence type="ECO:0000313" key="8">
    <source>
        <dbReference type="EMBL" id="OGB85657.1"/>
    </source>
</evidence>
<dbReference type="SUPFAM" id="SSF54189">
    <property type="entry name" value="Ribosomal proteins S24e, L23 and L15e"/>
    <property type="match status" value="1"/>
</dbReference>
<dbReference type="InterPro" id="IPR012678">
    <property type="entry name" value="Ribosomal_uL23/eL15/eS24_sf"/>
</dbReference>
<dbReference type="FunFam" id="3.30.70.330:FF:000001">
    <property type="entry name" value="50S ribosomal protein L23"/>
    <property type="match status" value="1"/>
</dbReference>
<keyword evidence="4 6" id="KW-0689">Ribosomal protein</keyword>
<dbReference type="PANTHER" id="PTHR11620">
    <property type="entry name" value="60S RIBOSOMAL PROTEIN L23A"/>
    <property type="match status" value="1"/>
</dbReference>
<comment type="similarity">
    <text evidence="1 6 7">Belongs to the universal ribosomal protein uL23 family.</text>
</comment>
<dbReference type="Gene3D" id="3.30.70.330">
    <property type="match status" value="1"/>
</dbReference>
<evidence type="ECO:0000256" key="6">
    <source>
        <dbReference type="HAMAP-Rule" id="MF_01369"/>
    </source>
</evidence>
<organism evidence="8 9">
    <name type="scientific">candidate division Kazan bacterium RIFCSPLOWO2_01_FULL_48_13</name>
    <dbReference type="NCBI Taxonomy" id="1798539"/>
    <lineage>
        <taxon>Bacteria</taxon>
        <taxon>Bacteria division Kazan-3B-28</taxon>
    </lineage>
</organism>